<dbReference type="PANTHER" id="PTHR46007:SF11">
    <property type="entry name" value="MEDIATOR OF RNA POLYMERASE II TRANSCRIPTION SUBUNIT 12"/>
    <property type="match status" value="1"/>
</dbReference>
<sequence length="1306" mass="131898">MATAQEAQELSAKPAGLRPLLAPLATSADKSDGAGSPMDASLQGQHSTVTAIAFSAQAQHSPSVGQLGDRSSAAPGFQKRSEEPADEHVPDPVTTTCSLATAAGAQAPAQQQALRRSSRERRRAHPAWRDEDPAPGSPLSAAAGAAAAATAAAPAASGLASSQQDFSGLLLLIETAAALSGDAEADSAAPADVTRQDSSNAAAAEPAPAGELHQEQLQPPQLQQLLPGCPEAHPTSLQDAGPYDAATSMAALAIRTLRHSEHDPAEAAALPAALPRARPRKPDRSGIAAAVAAASSDLAGGGSSFLEMLSAAALGVPGGFPASHAKQRKYTKLGEGDRSDSPAGRSRMPSSKKAAAAAAGAAGAPPAAGSNAARRSAAAAAAATGAGLQVAPADGTGSLPNLKPRGQGRWQVFLCAQGLKYLYVGQYENLPDAKHARDLAVLAVHGPKLVPTLEPVSNYSEGDIAAVRAQMAEKPAARAVMVANGLWPPEGMQGEAALHQPQQPRSRRLPGLQHTLQMIREEHKERMQQQQQQQLQLGERKGSSSSCSSQAGAASSGSCGEPPLLHAHGSKQGTGRSRAGLQAAAEAAAAAAAAGSGRAAIRASSRAPAEPADAAVPVKEEADAAAAAAEAVAEAPAAVTFESQLAELVALAAAAEAAAQPAAAAAEYEPAVTEDAAAAAAAPRPSRATTPKLSAGRMARTSSGGVSSSTPGVAASLQHYHARATANPTGTTGIREHKGVFEVFLATPPFKYLYVGRANSLYEARRMKATAMMAIYGSMLAVEQFGAEPHAVTEEDVRYMAVKLSAKPAALAAMRQYGTDALLTAAEAEAAAAAQRRAGPAAQQQLAQVQLQLQVQAQQAAAAAAAAERLECYGPAEALRRPSRRQQRQHEQQQHVSDVLAAAAERLEDAEAGLLPGSLPASNAAAMEIAAAAAKAQASIGGHRRSSRKRSAAAAFRLEQALLAAADEAEGPAASGQESDATTGGLHMAAGAAAQDESLPAAKRAASRDPSMQAAEQQQQQQQQLAAFDLHAEAVAAYAAAAAAAAAGEGDIDMADASLLALPAADPAAAAAAVAPFAEPSSSSRTSADGEACVSICTRRSMIAKDGRLGSHSTGRLGVRTHKGGYEAFIATPPFKYLYVGLYRTVQAAVQARDTAMLVVYGKEAAAALGVSADSLASITNGAIQEMAARLAKKPQAVQAMQQYGTAHLLAGMGAGAGSSGGGSSSEVALQQLAAAAVAEELGAGCMAADAAGCAAAAAEMEEQQQQQRELAALQLEIAAMQQLAAQQGAGVWLPGAVEDGAAIAY</sequence>
<feature type="region of interest" description="Disordered" evidence="2">
    <location>
        <begin position="1"/>
        <end position="160"/>
    </location>
</feature>
<feature type="compositionally biased region" description="Basic residues" evidence="2">
    <location>
        <begin position="116"/>
        <end position="126"/>
    </location>
</feature>
<evidence type="ECO:0000313" key="4">
    <source>
        <dbReference type="Proteomes" id="UP000256970"/>
    </source>
</evidence>
<evidence type="ECO:0000256" key="2">
    <source>
        <dbReference type="SAM" id="MobiDB-lite"/>
    </source>
</evidence>
<dbReference type="GO" id="GO:0016592">
    <property type="term" value="C:mediator complex"/>
    <property type="evidence" value="ECO:0007669"/>
    <property type="project" value="TreeGrafter"/>
</dbReference>
<dbReference type="InterPro" id="IPR051647">
    <property type="entry name" value="Mediator_comp_sub12"/>
</dbReference>
<protein>
    <recommendedName>
        <fullName evidence="5">AP2/ERF domain-containing protein</fullName>
    </recommendedName>
</protein>
<feature type="compositionally biased region" description="Polar residues" evidence="2">
    <location>
        <begin position="42"/>
        <end position="64"/>
    </location>
</feature>
<feature type="region of interest" description="Disordered" evidence="2">
    <location>
        <begin position="676"/>
        <end position="712"/>
    </location>
</feature>
<feature type="compositionally biased region" description="Low complexity" evidence="2">
    <location>
        <begin position="266"/>
        <end position="276"/>
    </location>
</feature>
<dbReference type="Proteomes" id="UP000256970">
    <property type="component" value="Unassembled WGS sequence"/>
</dbReference>
<feature type="compositionally biased region" description="Low complexity" evidence="2">
    <location>
        <begin position="100"/>
        <end position="115"/>
    </location>
</feature>
<organism evidence="3 4">
    <name type="scientific">Tetradesmus obliquus</name>
    <name type="common">Green alga</name>
    <name type="synonym">Acutodesmus obliquus</name>
    <dbReference type="NCBI Taxonomy" id="3088"/>
    <lineage>
        <taxon>Eukaryota</taxon>
        <taxon>Viridiplantae</taxon>
        <taxon>Chlorophyta</taxon>
        <taxon>core chlorophytes</taxon>
        <taxon>Chlorophyceae</taxon>
        <taxon>CS clade</taxon>
        <taxon>Sphaeropleales</taxon>
        <taxon>Scenedesmaceae</taxon>
        <taxon>Tetradesmus</taxon>
    </lineage>
</organism>
<name>A0A383VHQ4_TETOB</name>
<feature type="region of interest" description="Disordered" evidence="2">
    <location>
        <begin position="263"/>
        <end position="282"/>
    </location>
</feature>
<feature type="region of interest" description="Disordered" evidence="2">
    <location>
        <begin position="522"/>
        <end position="580"/>
    </location>
</feature>
<keyword evidence="4" id="KW-1185">Reference proteome</keyword>
<feature type="coiled-coil region" evidence="1">
    <location>
        <begin position="1254"/>
        <end position="1284"/>
    </location>
</feature>
<feature type="compositionally biased region" description="Low complexity" evidence="2">
    <location>
        <begin position="12"/>
        <end position="25"/>
    </location>
</feature>
<dbReference type="EMBL" id="FNXT01000453">
    <property type="protein sequence ID" value="SZX64731.1"/>
    <property type="molecule type" value="Genomic_DNA"/>
</dbReference>
<reference evidence="3 4" key="1">
    <citation type="submission" date="2016-10" db="EMBL/GenBank/DDBJ databases">
        <authorList>
            <person name="Cai Z."/>
        </authorList>
    </citation>
    <scope>NUCLEOTIDE SEQUENCE [LARGE SCALE GENOMIC DNA]</scope>
</reference>
<dbReference type="GO" id="GO:0045944">
    <property type="term" value="P:positive regulation of transcription by RNA polymerase II"/>
    <property type="evidence" value="ECO:0007669"/>
    <property type="project" value="TreeGrafter"/>
</dbReference>
<feature type="compositionally biased region" description="Basic and acidic residues" evidence="2">
    <location>
        <begin position="79"/>
        <end position="90"/>
    </location>
</feature>
<feature type="region of interest" description="Disordered" evidence="2">
    <location>
        <begin position="994"/>
        <end position="1020"/>
    </location>
</feature>
<keyword evidence="1" id="KW-0175">Coiled coil</keyword>
<feature type="compositionally biased region" description="Low complexity" evidence="2">
    <location>
        <begin position="528"/>
        <end position="560"/>
    </location>
</feature>
<dbReference type="PANTHER" id="PTHR46007">
    <property type="entry name" value="MEDIATOR OF RNA POLYMERASE II TRANSCRIPTION SUBUNIT 12"/>
    <property type="match status" value="1"/>
</dbReference>
<feature type="region of interest" description="Disordered" evidence="2">
    <location>
        <begin position="187"/>
        <end position="216"/>
    </location>
</feature>
<feature type="region of interest" description="Disordered" evidence="2">
    <location>
        <begin position="323"/>
        <end position="369"/>
    </location>
</feature>
<accession>A0A383VHQ4</accession>
<proteinExistence type="predicted"/>
<feature type="compositionally biased region" description="Low complexity" evidence="2">
    <location>
        <begin position="354"/>
        <end position="369"/>
    </location>
</feature>
<gene>
    <name evidence="3" type="ORF">BQ4739_LOCUS5222</name>
</gene>
<feature type="compositionally biased region" description="Low complexity" evidence="2">
    <location>
        <begin position="701"/>
        <end position="712"/>
    </location>
</feature>
<dbReference type="GO" id="GO:0003713">
    <property type="term" value="F:transcription coactivator activity"/>
    <property type="evidence" value="ECO:0007669"/>
    <property type="project" value="TreeGrafter"/>
</dbReference>
<evidence type="ECO:0000256" key="1">
    <source>
        <dbReference type="SAM" id="Coils"/>
    </source>
</evidence>
<evidence type="ECO:0008006" key="5">
    <source>
        <dbReference type="Google" id="ProtNLM"/>
    </source>
</evidence>
<evidence type="ECO:0000313" key="3">
    <source>
        <dbReference type="EMBL" id="SZX64731.1"/>
    </source>
</evidence>
<feature type="compositionally biased region" description="Low complexity" evidence="2">
    <location>
        <begin position="137"/>
        <end position="160"/>
    </location>
</feature>